<sequence>MKREHKKFIFALAGIQKRFFMGKGKPQKAPPEYTRRGLKFRQYFYRFFGSGSSSSISSKRRKAAETPSSLNSSTSAGFVSVITTSSSSTNSPGLISLLLITITSFDCDLLLNPFPAVKPFPAKICGLAGRERLIKIRETEGGKTYGSIDEKY</sequence>
<evidence type="ECO:0000313" key="3">
    <source>
        <dbReference type="Proteomes" id="UP000070366"/>
    </source>
</evidence>
<accession>A0A136Q7I9</accession>
<protein>
    <submittedName>
        <fullName evidence="2">Uncharacterized protein</fullName>
    </submittedName>
</protein>
<dbReference type="EMBL" id="LSZW01000040">
    <property type="protein sequence ID" value="KXK66536.1"/>
    <property type="molecule type" value="Genomic_DNA"/>
</dbReference>
<evidence type="ECO:0000256" key="1">
    <source>
        <dbReference type="SAM" id="MobiDB-lite"/>
    </source>
</evidence>
<comment type="caution">
    <text evidence="2">The sequence shown here is derived from an EMBL/GenBank/DDBJ whole genome shotgun (WGS) entry which is preliminary data.</text>
</comment>
<feature type="region of interest" description="Disordered" evidence="1">
    <location>
        <begin position="49"/>
        <end position="74"/>
    </location>
</feature>
<dbReference type="AlphaFoldDB" id="A0A136Q7I9"/>
<evidence type="ECO:0000313" key="2">
    <source>
        <dbReference type="EMBL" id="KXK66536.1"/>
    </source>
</evidence>
<keyword evidence="3" id="KW-1185">Reference proteome</keyword>
<organism evidence="2 3">
    <name type="scientific">Christensenella minuta</name>
    <dbReference type="NCBI Taxonomy" id="626937"/>
    <lineage>
        <taxon>Bacteria</taxon>
        <taxon>Bacillati</taxon>
        <taxon>Bacillota</taxon>
        <taxon>Clostridia</taxon>
        <taxon>Christensenellales</taxon>
        <taxon>Christensenellaceae</taxon>
        <taxon>Christensenella</taxon>
    </lineage>
</organism>
<reference evidence="2 3" key="1">
    <citation type="submission" date="2016-02" db="EMBL/GenBank/DDBJ databases">
        <authorList>
            <person name="Wen L."/>
            <person name="He K."/>
            <person name="Yang H."/>
        </authorList>
    </citation>
    <scope>NUCLEOTIDE SEQUENCE [LARGE SCALE GENOMIC DNA]</scope>
    <source>
        <strain evidence="2 3">DSM 22607</strain>
    </source>
</reference>
<dbReference type="STRING" id="626937.HMPREF3293_00579"/>
<proteinExistence type="predicted"/>
<dbReference type="Proteomes" id="UP000070366">
    <property type="component" value="Unassembled WGS sequence"/>
</dbReference>
<name>A0A136Q7I9_9FIRM</name>
<gene>
    <name evidence="2" type="ORF">HMPREF3293_00579</name>
</gene>